<evidence type="ECO:0000313" key="6">
    <source>
        <dbReference type="Proteomes" id="UP000504621"/>
    </source>
</evidence>
<dbReference type="InterPro" id="IPR036987">
    <property type="entry name" value="SRA-YDG_sf"/>
</dbReference>
<dbReference type="GO" id="GO:0005634">
    <property type="term" value="C:nucleus"/>
    <property type="evidence" value="ECO:0007669"/>
    <property type="project" value="UniProtKB-SubCell"/>
</dbReference>
<evidence type="ECO:0000256" key="1">
    <source>
        <dbReference type="ARBA" id="ARBA00004584"/>
    </source>
</evidence>
<dbReference type="SMART" id="SM00466">
    <property type="entry name" value="SRA"/>
    <property type="match status" value="1"/>
</dbReference>
<dbReference type="Proteomes" id="UP000504621">
    <property type="component" value="Unplaced"/>
</dbReference>
<evidence type="ECO:0000259" key="5">
    <source>
        <dbReference type="PROSITE" id="PS51015"/>
    </source>
</evidence>
<evidence type="ECO:0000256" key="3">
    <source>
        <dbReference type="PROSITE-ProRule" id="PRU00358"/>
    </source>
</evidence>
<gene>
    <name evidence="7 8" type="primary">LOC110418633</name>
</gene>
<dbReference type="RefSeq" id="XP_021287089.1">
    <property type="nucleotide sequence ID" value="XM_021431414.1"/>
</dbReference>
<dbReference type="PANTHER" id="PTHR45660:SF55">
    <property type="entry name" value="HISTONE-LYSINE N-METHYLTRANSFERASE, H3 LYSINE-9 SPECIFIC SUVH5-LIKE"/>
    <property type="match status" value="1"/>
</dbReference>
<feature type="region of interest" description="Disordered" evidence="4">
    <location>
        <begin position="1"/>
        <end position="32"/>
    </location>
</feature>
<evidence type="ECO:0000256" key="2">
    <source>
        <dbReference type="ARBA" id="ARBA00023242"/>
    </source>
</evidence>
<feature type="domain" description="YDG" evidence="5">
    <location>
        <begin position="110"/>
        <end position="270"/>
    </location>
</feature>
<dbReference type="AlphaFoldDB" id="A0A6J1AJI1"/>
<keyword evidence="2 3" id="KW-0539">Nucleus</keyword>
<dbReference type="RefSeq" id="XP_021287088.1">
    <property type="nucleotide sequence ID" value="XM_021431413.1"/>
</dbReference>
<dbReference type="GO" id="GO:0003690">
    <property type="term" value="F:double-stranded DNA binding"/>
    <property type="evidence" value="ECO:0007669"/>
    <property type="project" value="TreeGrafter"/>
</dbReference>
<dbReference type="SUPFAM" id="SSF88697">
    <property type="entry name" value="PUA domain-like"/>
    <property type="match status" value="1"/>
</dbReference>
<dbReference type="GeneID" id="110418633"/>
<dbReference type="OrthoDB" id="5792673at2759"/>
<dbReference type="PANTHER" id="PTHR45660">
    <property type="entry name" value="HISTONE-LYSINE N-METHYLTRANSFERASE SETMAR"/>
    <property type="match status" value="1"/>
</dbReference>
<evidence type="ECO:0000313" key="8">
    <source>
        <dbReference type="RefSeq" id="XP_021287089.1"/>
    </source>
</evidence>
<sequence>MAAVRPKPGNGGFSSTRKEAKQDGKNPRAVVCADNEEPFTAEWYASRRKIEETLRFYRELLVDRKLFDELSQEPEKSPDGKKYSGIGVHMRAARVLESSGGWVNTSKQIGHVSGIKVGDDFRWRGELSIVGLHHEFQKGIDFMKLINGKTLATSIVDSGRYENGVGITSDVLIYCGQGENPNLDRVRKPKDQKLVGGNLALKNSMHSKTPVRVIRRLTDIDTSKESTTVAAAKGNDIGYKFVYDGLYRVTGFWKERGKFGRYVYKFSLKRIEGQPELDLGKWNKVGNGSAGSVFKGKENDIY</sequence>
<feature type="compositionally biased region" description="Basic and acidic residues" evidence="4">
    <location>
        <begin position="16"/>
        <end position="26"/>
    </location>
</feature>
<evidence type="ECO:0000313" key="7">
    <source>
        <dbReference type="RefSeq" id="XP_021287088.1"/>
    </source>
</evidence>
<evidence type="ECO:0000256" key="4">
    <source>
        <dbReference type="SAM" id="MobiDB-lite"/>
    </source>
</evidence>
<dbReference type="GO" id="GO:0000775">
    <property type="term" value="C:chromosome, centromeric region"/>
    <property type="evidence" value="ECO:0007669"/>
    <property type="project" value="UniProtKB-SubCell"/>
</dbReference>
<name>A0A6J1AJI1_9ROSI</name>
<comment type="subcellular location">
    <subcellularLocation>
        <location evidence="1">Chromosome</location>
        <location evidence="1">Centromere</location>
    </subcellularLocation>
    <subcellularLocation>
        <location evidence="3">Nucleus</location>
    </subcellularLocation>
</comment>
<protein>
    <submittedName>
        <fullName evidence="7 8">Histone-lysine N-methyltransferase, H3 lysine-9 specific SUVH5-like</fullName>
    </submittedName>
</protein>
<accession>A0A6J1AJI1</accession>
<dbReference type="GO" id="GO:0042054">
    <property type="term" value="F:histone methyltransferase activity"/>
    <property type="evidence" value="ECO:0007669"/>
    <property type="project" value="TreeGrafter"/>
</dbReference>
<dbReference type="Pfam" id="PF02182">
    <property type="entry name" value="SAD_SRA"/>
    <property type="match status" value="1"/>
</dbReference>
<dbReference type="InterPro" id="IPR003105">
    <property type="entry name" value="SRA_YDG"/>
</dbReference>
<dbReference type="InterPro" id="IPR015947">
    <property type="entry name" value="PUA-like_sf"/>
</dbReference>
<dbReference type="Gene3D" id="2.30.280.10">
    <property type="entry name" value="SRA-YDG"/>
    <property type="match status" value="1"/>
</dbReference>
<keyword evidence="6" id="KW-1185">Reference proteome</keyword>
<organism evidence="6 7">
    <name type="scientific">Herrania umbratica</name>
    <dbReference type="NCBI Taxonomy" id="108875"/>
    <lineage>
        <taxon>Eukaryota</taxon>
        <taxon>Viridiplantae</taxon>
        <taxon>Streptophyta</taxon>
        <taxon>Embryophyta</taxon>
        <taxon>Tracheophyta</taxon>
        <taxon>Spermatophyta</taxon>
        <taxon>Magnoliopsida</taxon>
        <taxon>eudicotyledons</taxon>
        <taxon>Gunneridae</taxon>
        <taxon>Pentapetalae</taxon>
        <taxon>rosids</taxon>
        <taxon>malvids</taxon>
        <taxon>Malvales</taxon>
        <taxon>Malvaceae</taxon>
        <taxon>Byttnerioideae</taxon>
        <taxon>Herrania</taxon>
    </lineage>
</organism>
<dbReference type="PROSITE" id="PS51015">
    <property type="entry name" value="YDG"/>
    <property type="match status" value="1"/>
</dbReference>
<reference evidence="7 8" key="1">
    <citation type="submission" date="2025-04" db="UniProtKB">
        <authorList>
            <consortium name="RefSeq"/>
        </authorList>
    </citation>
    <scope>IDENTIFICATION</scope>
    <source>
        <tissue evidence="7 8">Leaf</tissue>
    </source>
</reference>
<proteinExistence type="predicted"/>
<dbReference type="InterPro" id="IPR051357">
    <property type="entry name" value="H3K9_HMTase_SUVAR3-9"/>
</dbReference>